<dbReference type="EMBL" id="LT991977">
    <property type="protein sequence ID" value="SPK76563.1"/>
    <property type="molecule type" value="Genomic_DNA"/>
</dbReference>
<evidence type="ECO:0000313" key="1">
    <source>
        <dbReference type="EMBL" id="SPK76563.1"/>
    </source>
</evidence>
<dbReference type="AlphaFoldDB" id="A0A375IPC4"/>
<proteinExistence type="predicted"/>
<organism evidence="1 2">
    <name type="scientific">Cupriavidus taiwanensis</name>
    <dbReference type="NCBI Taxonomy" id="164546"/>
    <lineage>
        <taxon>Bacteria</taxon>
        <taxon>Pseudomonadati</taxon>
        <taxon>Pseudomonadota</taxon>
        <taxon>Betaproteobacteria</taxon>
        <taxon>Burkholderiales</taxon>
        <taxon>Burkholderiaceae</taxon>
        <taxon>Cupriavidus</taxon>
    </lineage>
</organism>
<accession>A0A375IPC4</accession>
<gene>
    <name evidence="1" type="ORF">CT19425_MP80192</name>
</gene>
<dbReference type="Proteomes" id="UP000255505">
    <property type="component" value="Plasmid II"/>
</dbReference>
<name>A0A375IPC4_9BURK</name>
<geneLocation type="plasmid" evidence="1">
    <name>II</name>
</geneLocation>
<reference evidence="1 2" key="1">
    <citation type="submission" date="2018-01" db="EMBL/GenBank/DDBJ databases">
        <authorList>
            <person name="Gaut B.S."/>
            <person name="Morton B.R."/>
            <person name="Clegg M.T."/>
            <person name="Duvall M.R."/>
        </authorList>
    </citation>
    <scope>NUCLEOTIDE SEQUENCE [LARGE SCALE GENOMIC DNA]</scope>
    <source>
        <strain evidence="1">Cupriavidus taiwanensis LMG 19425</strain>
        <plasmid evidence="2">Plasmid ii</plasmid>
    </source>
</reference>
<evidence type="ECO:0000313" key="2">
    <source>
        <dbReference type="Proteomes" id="UP000255505"/>
    </source>
</evidence>
<protein>
    <submittedName>
        <fullName evidence="1">Uncharacterized protein</fullName>
    </submittedName>
</protein>
<keyword evidence="1" id="KW-0614">Plasmid</keyword>
<sequence>MGMSAGAGARVLLFQLCAHRRDMIAGLVDSIFQVAGAAAELLAPVLHFERIHQVDAARIQGPELAGHIAHACLRFVSGSDTVLAL</sequence>